<protein>
    <submittedName>
        <fullName evidence="2">Uncharacterized protein</fullName>
    </submittedName>
</protein>
<dbReference type="RefSeq" id="WP_220164092.1">
    <property type="nucleotide sequence ID" value="NZ_JAIBOA010000003.1"/>
</dbReference>
<dbReference type="Proteomes" id="UP000774570">
    <property type="component" value="Unassembled WGS sequence"/>
</dbReference>
<feature type="region of interest" description="Disordered" evidence="1">
    <location>
        <begin position="267"/>
        <end position="409"/>
    </location>
</feature>
<dbReference type="EMBL" id="JAIBOA010000003">
    <property type="protein sequence ID" value="MBW8481950.1"/>
    <property type="molecule type" value="Genomic_DNA"/>
</dbReference>
<gene>
    <name evidence="2" type="ORF">K1Y72_06205</name>
</gene>
<name>A0ABS7FPN0_9ACTN</name>
<accession>A0ABS7FPN0</accession>
<organism evidence="2 3">
    <name type="scientific">Actinomadura parmotrematis</name>
    <dbReference type="NCBI Taxonomy" id="2864039"/>
    <lineage>
        <taxon>Bacteria</taxon>
        <taxon>Bacillati</taxon>
        <taxon>Actinomycetota</taxon>
        <taxon>Actinomycetes</taxon>
        <taxon>Streptosporangiales</taxon>
        <taxon>Thermomonosporaceae</taxon>
        <taxon>Actinomadura</taxon>
    </lineage>
</organism>
<feature type="compositionally biased region" description="Polar residues" evidence="1">
    <location>
        <begin position="316"/>
        <end position="336"/>
    </location>
</feature>
<evidence type="ECO:0000256" key="1">
    <source>
        <dbReference type="SAM" id="MobiDB-lite"/>
    </source>
</evidence>
<comment type="caution">
    <text evidence="2">The sequence shown here is derived from an EMBL/GenBank/DDBJ whole genome shotgun (WGS) entry which is preliminary data.</text>
</comment>
<evidence type="ECO:0000313" key="2">
    <source>
        <dbReference type="EMBL" id="MBW8481950.1"/>
    </source>
</evidence>
<feature type="compositionally biased region" description="Low complexity" evidence="1">
    <location>
        <begin position="355"/>
        <end position="367"/>
    </location>
</feature>
<evidence type="ECO:0000313" key="3">
    <source>
        <dbReference type="Proteomes" id="UP000774570"/>
    </source>
</evidence>
<keyword evidence="3" id="KW-1185">Reference proteome</keyword>
<sequence>MDETPAYDGAVAAALAGDRPSAEATAAGRDRLLALAAAEPSRGRVLGLGPGLGLGAAAAVAAVTLAGGAAVPGDGPRTATPDARTVLLAAAERAAAEPSGRYWHVRSVEGTGFRIGGPGGYNVLDRKQVDDWRAPSLDTADVVYQRDLGARPARPADAAAWRKAGSPTRFPLGRGAALSTVPGQGLLPHQAGWRKLTVRPAAKRIQDEAARRTCARWGELGQCGQNPGTAARVARDPALLKRLVENGDGGMPPAGLENGYTFLTDAPSRPPRARRSSACWPGCAASGRSARSPTRRAGPASAWCSTWSPRRRTGRASPTTSTWCWNRGPTASSPATPSWRGAVPAPGRWGSSQVTSSGRPSSSTTGGPAPPRTAPDARAGCFRGARPLARGPCSGYGACTGGGTSGGAA</sequence>
<proteinExistence type="predicted"/>
<feature type="compositionally biased region" description="Gly residues" evidence="1">
    <location>
        <begin position="398"/>
        <end position="409"/>
    </location>
</feature>
<reference evidence="2 3" key="1">
    <citation type="submission" date="2021-07" db="EMBL/GenBank/DDBJ databases">
        <title>Actinomadura sp. PM05-2 isolated from lichen.</title>
        <authorList>
            <person name="Somphong A."/>
            <person name="Phongsopitanun W."/>
            <person name="Tanasupawat S."/>
            <person name="Peongsungnone V."/>
        </authorList>
    </citation>
    <scope>NUCLEOTIDE SEQUENCE [LARGE SCALE GENOMIC DNA]</scope>
    <source>
        <strain evidence="2 3">PM05-2</strain>
    </source>
</reference>